<evidence type="ECO:0000256" key="2">
    <source>
        <dbReference type="ARBA" id="ARBA00008854"/>
    </source>
</evidence>
<dbReference type="EMBL" id="JAJCIS010000001">
    <property type="protein sequence ID" value="MCB7386057.1"/>
    <property type="molecule type" value="Genomic_DNA"/>
</dbReference>
<evidence type="ECO:0000256" key="5">
    <source>
        <dbReference type="ARBA" id="ARBA00023136"/>
    </source>
</evidence>
<name>A0ABS8DD79_9FIRM</name>
<evidence type="ECO:0000313" key="7">
    <source>
        <dbReference type="EMBL" id="MCB7386057.1"/>
    </source>
</evidence>
<comment type="caution">
    <text evidence="7">The sequence shown here is derived from an EMBL/GenBank/DDBJ whole genome shotgun (WGS) entry which is preliminary data.</text>
</comment>
<comment type="subcellular location">
    <subcellularLocation>
        <location evidence="1">Membrane</location>
        <topology evidence="1">Single-pass membrane protein</topology>
    </subcellularLocation>
</comment>
<reference evidence="7 8" key="1">
    <citation type="submission" date="2021-10" db="EMBL/GenBank/DDBJ databases">
        <title>Collection of gut derived symbiotic bacterial strains cultured from healthy donors.</title>
        <authorList>
            <person name="Lin H."/>
            <person name="Littmann E."/>
            <person name="Kohout C."/>
            <person name="Pamer E.G."/>
        </authorList>
    </citation>
    <scope>NUCLEOTIDE SEQUENCE [LARGE SCALE GENOMIC DNA]</scope>
    <source>
        <strain evidence="7 8">DFI.1.165</strain>
    </source>
</reference>
<evidence type="ECO:0000313" key="8">
    <source>
        <dbReference type="Proteomes" id="UP001299546"/>
    </source>
</evidence>
<evidence type="ECO:0000256" key="6">
    <source>
        <dbReference type="SAM" id="Phobius"/>
    </source>
</evidence>
<keyword evidence="4 6" id="KW-1133">Transmembrane helix</keyword>
<evidence type="ECO:0000256" key="1">
    <source>
        <dbReference type="ARBA" id="ARBA00004167"/>
    </source>
</evidence>
<dbReference type="Proteomes" id="UP001299546">
    <property type="component" value="Unassembled WGS sequence"/>
</dbReference>
<keyword evidence="5 6" id="KW-0472">Membrane</keyword>
<sequence>MKGLIIVVAAVVVIIVAFLIWLAASYNGFVKLRNKTEEAFSAMDVSLKKRYDLIPNFVETVKGYASHEKETLQKVIQARNMAMTATTPEDRIAGDNVLTGTLRSLFAVSENYPDLKANANFMDLQNQLSRIEEEIAGSRRYYNGVVNRYNTKTEMFPGNILASIFGFKRKPLYEVQDSKERENIKVSF</sequence>
<protein>
    <submittedName>
        <fullName evidence="7">LemA family protein</fullName>
    </submittedName>
</protein>
<comment type="similarity">
    <text evidence="2">Belongs to the LemA family.</text>
</comment>
<keyword evidence="3 6" id="KW-0812">Transmembrane</keyword>
<dbReference type="SUPFAM" id="SSF140478">
    <property type="entry name" value="LemA-like"/>
    <property type="match status" value="1"/>
</dbReference>
<accession>A0ABS8DD79</accession>
<dbReference type="InterPro" id="IPR023353">
    <property type="entry name" value="LemA-like_dom_sf"/>
</dbReference>
<dbReference type="Gene3D" id="1.20.1440.20">
    <property type="entry name" value="LemA-like domain"/>
    <property type="match status" value="1"/>
</dbReference>
<gene>
    <name evidence="7" type="ORF">LIZ65_02050</name>
</gene>
<dbReference type="PANTHER" id="PTHR34478">
    <property type="entry name" value="PROTEIN LEMA"/>
    <property type="match status" value="1"/>
</dbReference>
<evidence type="ECO:0000256" key="4">
    <source>
        <dbReference type="ARBA" id="ARBA00022989"/>
    </source>
</evidence>
<organism evidence="7 8">
    <name type="scientific">Bariatricus massiliensis</name>
    <dbReference type="NCBI Taxonomy" id="1745713"/>
    <lineage>
        <taxon>Bacteria</taxon>
        <taxon>Bacillati</taxon>
        <taxon>Bacillota</taxon>
        <taxon>Clostridia</taxon>
        <taxon>Lachnospirales</taxon>
        <taxon>Lachnospiraceae</taxon>
        <taxon>Bariatricus</taxon>
    </lineage>
</organism>
<evidence type="ECO:0000256" key="3">
    <source>
        <dbReference type="ARBA" id="ARBA00022692"/>
    </source>
</evidence>
<dbReference type="PANTHER" id="PTHR34478:SF1">
    <property type="entry name" value="PROTEIN LEMA"/>
    <property type="match status" value="1"/>
</dbReference>
<feature type="transmembrane region" description="Helical" evidence="6">
    <location>
        <begin position="6"/>
        <end position="26"/>
    </location>
</feature>
<dbReference type="Pfam" id="PF04011">
    <property type="entry name" value="LemA"/>
    <property type="match status" value="1"/>
</dbReference>
<keyword evidence="8" id="KW-1185">Reference proteome</keyword>
<dbReference type="RefSeq" id="WP_154670184.1">
    <property type="nucleotide sequence ID" value="NZ_JAJCIQ010000001.1"/>
</dbReference>
<dbReference type="InterPro" id="IPR007156">
    <property type="entry name" value="MamQ_LemA"/>
</dbReference>
<proteinExistence type="inferred from homology"/>